<dbReference type="SUPFAM" id="SSF49695">
    <property type="entry name" value="gamma-Crystallin-like"/>
    <property type="match status" value="1"/>
</dbReference>
<dbReference type="InterPro" id="IPR011024">
    <property type="entry name" value="G_crystallin-like"/>
</dbReference>
<proteinExistence type="predicted"/>
<protein>
    <submittedName>
        <fullName evidence="2">Uncharacterized protein</fullName>
    </submittedName>
</protein>
<feature type="signal peptide" evidence="1">
    <location>
        <begin position="1"/>
        <end position="19"/>
    </location>
</feature>
<feature type="chain" id="PRO_5045394674" evidence="1">
    <location>
        <begin position="20"/>
        <end position="188"/>
    </location>
</feature>
<dbReference type="EMBL" id="BAABCN010000007">
    <property type="protein sequence ID" value="GAA3882974.1"/>
    <property type="molecule type" value="Genomic_DNA"/>
</dbReference>
<gene>
    <name evidence="2" type="ORF">GCM10022381_26550</name>
</gene>
<sequence length="188" mass="18999">MSVAALSIGLVSVGGAANATTSEPTIVEEQSCSFDLGTRSLVCVAVGDDLNQAVLEQQNLVVVTPTGALGTTATAAATDTATTETAAVAVPVGALATSIQAQLYSDANYGGAYFQITNSAACNGSTTWYFGPLSNVGWSSKVSSFKSFSNCSTKVWQGSNYSGAAYGYAVNASSLGAMNDLANSVTMK</sequence>
<dbReference type="Proteomes" id="UP001501803">
    <property type="component" value="Unassembled WGS sequence"/>
</dbReference>
<evidence type="ECO:0000256" key="1">
    <source>
        <dbReference type="SAM" id="SignalP"/>
    </source>
</evidence>
<evidence type="ECO:0000313" key="3">
    <source>
        <dbReference type="Proteomes" id="UP001501803"/>
    </source>
</evidence>
<reference evidence="3" key="1">
    <citation type="journal article" date="2019" name="Int. J. Syst. Evol. Microbiol.">
        <title>The Global Catalogue of Microorganisms (GCM) 10K type strain sequencing project: providing services to taxonomists for standard genome sequencing and annotation.</title>
        <authorList>
            <consortium name="The Broad Institute Genomics Platform"/>
            <consortium name="The Broad Institute Genome Sequencing Center for Infectious Disease"/>
            <person name="Wu L."/>
            <person name="Ma J."/>
        </authorList>
    </citation>
    <scope>NUCLEOTIDE SEQUENCE [LARGE SCALE GENOMIC DNA]</scope>
    <source>
        <strain evidence="3">JCM 17021</strain>
    </source>
</reference>
<evidence type="ECO:0000313" key="2">
    <source>
        <dbReference type="EMBL" id="GAA3882974.1"/>
    </source>
</evidence>
<keyword evidence="1" id="KW-0732">Signal</keyword>
<name>A0ABP7KR65_9MICO</name>
<accession>A0ABP7KR65</accession>
<keyword evidence="3" id="KW-1185">Reference proteome</keyword>
<organism evidence="2 3">
    <name type="scientific">Leifsonia kafniensis</name>
    <dbReference type="NCBI Taxonomy" id="475957"/>
    <lineage>
        <taxon>Bacteria</taxon>
        <taxon>Bacillati</taxon>
        <taxon>Actinomycetota</taxon>
        <taxon>Actinomycetes</taxon>
        <taxon>Micrococcales</taxon>
        <taxon>Microbacteriaceae</taxon>
        <taxon>Leifsonia</taxon>
    </lineage>
</organism>
<dbReference type="Gene3D" id="2.60.20.10">
    <property type="entry name" value="Crystallins"/>
    <property type="match status" value="1"/>
</dbReference>
<comment type="caution">
    <text evidence="2">The sequence shown here is derived from an EMBL/GenBank/DDBJ whole genome shotgun (WGS) entry which is preliminary data.</text>
</comment>